<feature type="region of interest" description="Disordered" evidence="1">
    <location>
        <begin position="755"/>
        <end position="777"/>
    </location>
</feature>
<feature type="compositionally biased region" description="Polar residues" evidence="1">
    <location>
        <begin position="138"/>
        <end position="148"/>
    </location>
</feature>
<organism evidence="3 4">
    <name type="scientific">Scylla paramamosain</name>
    <name type="common">Mud crab</name>
    <dbReference type="NCBI Taxonomy" id="85552"/>
    <lineage>
        <taxon>Eukaryota</taxon>
        <taxon>Metazoa</taxon>
        <taxon>Ecdysozoa</taxon>
        <taxon>Arthropoda</taxon>
        <taxon>Crustacea</taxon>
        <taxon>Multicrustacea</taxon>
        <taxon>Malacostraca</taxon>
        <taxon>Eumalacostraca</taxon>
        <taxon>Eucarida</taxon>
        <taxon>Decapoda</taxon>
        <taxon>Pleocyemata</taxon>
        <taxon>Brachyura</taxon>
        <taxon>Eubrachyura</taxon>
        <taxon>Portunoidea</taxon>
        <taxon>Portunidae</taxon>
        <taxon>Portuninae</taxon>
        <taxon>Scylla</taxon>
    </lineage>
</organism>
<feature type="compositionally biased region" description="Low complexity" evidence="1">
    <location>
        <begin position="35"/>
        <end position="44"/>
    </location>
</feature>
<evidence type="ECO:0000313" key="3">
    <source>
        <dbReference type="EMBL" id="KAK8377951.1"/>
    </source>
</evidence>
<feature type="region of interest" description="Disordered" evidence="1">
    <location>
        <begin position="28"/>
        <end position="57"/>
    </location>
</feature>
<feature type="chain" id="PRO_5043586950" evidence="2">
    <location>
        <begin position="25"/>
        <end position="1262"/>
    </location>
</feature>
<feature type="region of interest" description="Disordered" evidence="1">
    <location>
        <begin position="120"/>
        <end position="148"/>
    </location>
</feature>
<feature type="compositionally biased region" description="Polar residues" evidence="1">
    <location>
        <begin position="1217"/>
        <end position="1229"/>
    </location>
</feature>
<feature type="compositionally biased region" description="Low complexity" evidence="1">
    <location>
        <begin position="424"/>
        <end position="435"/>
    </location>
</feature>
<feature type="compositionally biased region" description="Polar residues" evidence="1">
    <location>
        <begin position="755"/>
        <end position="764"/>
    </location>
</feature>
<feature type="region of interest" description="Disordered" evidence="1">
    <location>
        <begin position="247"/>
        <end position="307"/>
    </location>
</feature>
<keyword evidence="4" id="KW-1185">Reference proteome</keyword>
<feature type="region of interest" description="Disordered" evidence="1">
    <location>
        <begin position="840"/>
        <end position="945"/>
    </location>
</feature>
<dbReference type="Proteomes" id="UP001487740">
    <property type="component" value="Unassembled WGS sequence"/>
</dbReference>
<feature type="compositionally biased region" description="Basic and acidic residues" evidence="1">
    <location>
        <begin position="1183"/>
        <end position="1198"/>
    </location>
</feature>
<feature type="compositionally biased region" description="Pro residues" evidence="1">
    <location>
        <begin position="257"/>
        <end position="268"/>
    </location>
</feature>
<proteinExistence type="predicted"/>
<feature type="region of interest" description="Disordered" evidence="1">
    <location>
        <begin position="409"/>
        <end position="435"/>
    </location>
</feature>
<feature type="region of interest" description="Disordered" evidence="1">
    <location>
        <begin position="1077"/>
        <end position="1252"/>
    </location>
</feature>
<dbReference type="EMBL" id="JARAKH010000046">
    <property type="protein sequence ID" value="KAK8377951.1"/>
    <property type="molecule type" value="Genomic_DNA"/>
</dbReference>
<feature type="signal peptide" evidence="2">
    <location>
        <begin position="1"/>
        <end position="24"/>
    </location>
</feature>
<evidence type="ECO:0000256" key="1">
    <source>
        <dbReference type="SAM" id="MobiDB-lite"/>
    </source>
</evidence>
<feature type="region of interest" description="Disordered" evidence="1">
    <location>
        <begin position="172"/>
        <end position="226"/>
    </location>
</feature>
<reference evidence="3 4" key="1">
    <citation type="submission" date="2023-03" db="EMBL/GenBank/DDBJ databases">
        <title>High-quality genome of Scylla paramamosain provides insights in environmental adaptation.</title>
        <authorList>
            <person name="Zhang L."/>
        </authorList>
    </citation>
    <scope>NUCLEOTIDE SEQUENCE [LARGE SCALE GENOMIC DNA]</scope>
    <source>
        <strain evidence="3">LZ_2023a</strain>
        <tissue evidence="3">Muscle</tissue>
    </source>
</reference>
<feature type="region of interest" description="Disordered" evidence="1">
    <location>
        <begin position="698"/>
        <end position="719"/>
    </location>
</feature>
<accession>A0AAW0SSF6</accession>
<feature type="region of interest" description="Disordered" evidence="1">
    <location>
        <begin position="524"/>
        <end position="549"/>
    </location>
</feature>
<gene>
    <name evidence="3" type="ORF">O3P69_018688</name>
</gene>
<feature type="compositionally biased region" description="Basic and acidic residues" evidence="1">
    <location>
        <begin position="1163"/>
        <end position="1175"/>
    </location>
</feature>
<feature type="compositionally biased region" description="Polar residues" evidence="1">
    <location>
        <begin position="1238"/>
        <end position="1252"/>
    </location>
</feature>
<feature type="compositionally biased region" description="Basic and acidic residues" evidence="1">
    <location>
        <begin position="884"/>
        <end position="903"/>
    </location>
</feature>
<keyword evidence="2" id="KW-0732">Signal</keyword>
<name>A0AAW0SSF6_SCYPA</name>
<dbReference type="AlphaFoldDB" id="A0AAW0SSF6"/>
<protein>
    <submittedName>
        <fullName evidence="3">Uncharacterized protein</fullName>
    </submittedName>
</protein>
<feature type="region of interest" description="Disordered" evidence="1">
    <location>
        <begin position="963"/>
        <end position="1048"/>
    </location>
</feature>
<feature type="compositionally biased region" description="Basic and acidic residues" evidence="1">
    <location>
        <begin position="1077"/>
        <end position="1090"/>
    </location>
</feature>
<feature type="compositionally biased region" description="Basic and acidic residues" evidence="1">
    <location>
        <begin position="840"/>
        <end position="859"/>
    </location>
</feature>
<comment type="caution">
    <text evidence="3">The sequence shown here is derived from an EMBL/GenBank/DDBJ whole genome shotgun (WGS) entry which is preliminary data.</text>
</comment>
<evidence type="ECO:0000313" key="4">
    <source>
        <dbReference type="Proteomes" id="UP001487740"/>
    </source>
</evidence>
<sequence>MAGVWWWLLVVMVVVVVVGRPAGAANKWMVPQQDSPGGSTGTPSPTAPLPQTQDVRRSRAGWNCETLPKDLPASCEVQEGGGQRHPECCPKVVCSGGDFYEYETPKPLEPILGTLPRAQDSYTRPQESYTREPESYNRQESFTRNPESFSQIRESLPPVTGSMRPLSQVGPLHRVPESPPRVHMSPGILRPKTPQRYIPRTPYMPTRVNKYPATPRRPSFPLRRPGYFTMTPPPLRMSTEVILGTGYSRPWRGNSPVDPPRSLRPPRLPPRRPLPRPAPETWKNEVLVSPLEPSNKRPDLGQDDSYYDDQYEAFPEHKEVDYGTDTPWEVSTGPQQQEDLDYEAWEGTEGYKQDAYDDTWEGSEVPTKVPSIATRLPLQENLYTYFTDPKDVKMSPHPYWYQPLTTPLTAQEEGEEELREETRPTTTTTTTTPRSITTAPSYEFATAKLNPSNHDIHEFFHTPLDPSALIPGHDAFLMSKQKAQEEYQSANKTRRSLEPQVSPPAVRRRPVFYIPWQKNLNRVSKSSDASLLQEGKQEEEEEEVSRVKTFQPKKADADLDVPVMSTEKFIVDMPPTAPSAVEFGNLRPESRLEGKLESLTPLENTADEYYFPEERKDEDTENTPAVATSGEELLPEEVDGLTYATVTASTQPFVPIADGPQGRHIEEEEIEEQDVGRGRMKYNHNTRLTQHKVPDMTTTTTRPTLMWSPPPFRSPARNRYPTHTVPVPDNMQMPDYGAFPEDDHLGVLFYEPIKQPTTQPSNPESPGIVGSKGQTLLTWKDKETDKLTEGVRSKQRGVTGSERDILTKVVDGNKKTEEVLTKEIGRNRQREVMESEKDILTEGIDANRHQEDTLTKEAGRNTQAEVTTSDKEILTEGIQKNKHRELIQSDRDVLTKGREENRQQQEGGTYWGRPRVSPEDLPYYKSDPRAPHSSSSQRYEDTHTYEGSYYDYDEMVYQDFDYIPEWNPKEEERDRGEVEETKEEEHDRKPDRDLKLDFPKDHRGFGHRHPPSDEQDSPQQRQRPASRRLPNEASPAGPPSDAPESLLHPWKLLKKAQKERTRSLDLVLADEEEIVHAFRDTESQERKLEEGTEGVEDSLEVSKPSQKSLDFTNDEEKAVHAFRTTRPMESEPAGDAEGTKEAQEPLKTPQRFLHSPSPDEEEEKHLENTKERQEAGQRAQSTRQRERQTHSRQADRRTHAAPRWTENVGHYRDSFDSYRTPTPRQTPEDQTGAIRSLPQRQTETKTGNKRGTNAFFNCLGTA</sequence>
<evidence type="ECO:0000256" key="2">
    <source>
        <dbReference type="SAM" id="SignalP"/>
    </source>
</evidence>
<feature type="compositionally biased region" description="Basic and acidic residues" evidence="1">
    <location>
        <begin position="967"/>
        <end position="1004"/>
    </location>
</feature>